<evidence type="ECO:0000256" key="3">
    <source>
        <dbReference type="SAM" id="Phobius"/>
    </source>
</evidence>
<keyword evidence="5" id="KW-1185">Reference proteome</keyword>
<dbReference type="RefSeq" id="WP_146795263.1">
    <property type="nucleotide sequence ID" value="NZ_BJUU01000013.1"/>
</dbReference>
<gene>
    <name evidence="4" type="ORF">ABA31_20720</name>
</gene>
<feature type="region of interest" description="Disordered" evidence="2">
    <location>
        <begin position="218"/>
        <end position="237"/>
    </location>
</feature>
<keyword evidence="3" id="KW-0472">Membrane</keyword>
<keyword evidence="3" id="KW-0812">Transmembrane</keyword>
<name>A0AA87RDE1_9MICO</name>
<evidence type="ECO:0000313" key="5">
    <source>
        <dbReference type="Proteomes" id="UP000321749"/>
    </source>
</evidence>
<evidence type="ECO:0000256" key="2">
    <source>
        <dbReference type="SAM" id="MobiDB-lite"/>
    </source>
</evidence>
<proteinExistence type="predicted"/>
<reference evidence="4 5" key="1">
    <citation type="submission" date="2019-07" db="EMBL/GenBank/DDBJ databases">
        <title>Whole genome shotgun sequence of Agrococcus baldri NBRC 103055.</title>
        <authorList>
            <person name="Hosoyama A."/>
            <person name="Uohara A."/>
            <person name="Ohji S."/>
            <person name="Ichikawa N."/>
        </authorList>
    </citation>
    <scope>NUCLEOTIDE SEQUENCE [LARGE SCALE GENOMIC DNA]</scope>
    <source>
        <strain evidence="4 5">NBRC 103055</strain>
    </source>
</reference>
<comment type="caution">
    <text evidence="4">The sequence shown here is derived from an EMBL/GenBank/DDBJ whole genome shotgun (WGS) entry which is preliminary data.</text>
</comment>
<feature type="compositionally biased region" description="Basic and acidic residues" evidence="2">
    <location>
        <begin position="218"/>
        <end position="233"/>
    </location>
</feature>
<evidence type="ECO:0000313" key="4">
    <source>
        <dbReference type="EMBL" id="GEK80721.1"/>
    </source>
</evidence>
<feature type="coiled-coil region" evidence="1">
    <location>
        <begin position="48"/>
        <end position="75"/>
    </location>
</feature>
<feature type="transmembrane region" description="Helical" evidence="3">
    <location>
        <begin position="12"/>
        <end position="29"/>
    </location>
</feature>
<dbReference type="Proteomes" id="UP000321749">
    <property type="component" value="Unassembled WGS sequence"/>
</dbReference>
<organism evidence="4 5">
    <name type="scientific">Agrococcus baldri</name>
    <dbReference type="NCBI Taxonomy" id="153730"/>
    <lineage>
        <taxon>Bacteria</taxon>
        <taxon>Bacillati</taxon>
        <taxon>Actinomycetota</taxon>
        <taxon>Actinomycetes</taxon>
        <taxon>Micrococcales</taxon>
        <taxon>Microbacteriaceae</taxon>
        <taxon>Agrococcus</taxon>
    </lineage>
</organism>
<dbReference type="AlphaFoldDB" id="A0AA87RDE1"/>
<protein>
    <submittedName>
        <fullName evidence="4">Uncharacterized protein</fullName>
    </submittedName>
</protein>
<keyword evidence="3" id="KW-1133">Transmembrane helix</keyword>
<dbReference type="EMBL" id="BJUU01000013">
    <property type="protein sequence ID" value="GEK80721.1"/>
    <property type="molecule type" value="Genomic_DNA"/>
</dbReference>
<keyword evidence="1" id="KW-0175">Coiled coil</keyword>
<accession>A0AA87RDE1</accession>
<evidence type="ECO:0000256" key="1">
    <source>
        <dbReference type="SAM" id="Coils"/>
    </source>
</evidence>
<sequence>MEPLLLLAAEWWWVAPAGAGVGTLGAIGVRRRQRSGRLLELTAARQDVREAHREVARTRAHLKVAQAELLRARAEQPAASAFGAGSEAKRRVQLADRAAKAAVADLRVRRASVQAARATMPPTGAPIEAMPLARLRSEHDALTARWIAYETDPALAIDVPAMSDASSPALQAFLRAQQEATRLRPADRSVRMSPQEFAAYRDAVREATRAFEAAERDALGRAGRGEPAGERSDWGALAQGLLDTAQQALERSAQVWERAERDRRRRRRED</sequence>